<accession>A0AAD4H8X9</accession>
<keyword evidence="1" id="KW-0732">Signal</keyword>
<organism evidence="2 3">
    <name type="scientific">Linnemannia exigua</name>
    <dbReference type="NCBI Taxonomy" id="604196"/>
    <lineage>
        <taxon>Eukaryota</taxon>
        <taxon>Fungi</taxon>
        <taxon>Fungi incertae sedis</taxon>
        <taxon>Mucoromycota</taxon>
        <taxon>Mortierellomycotina</taxon>
        <taxon>Mortierellomycetes</taxon>
        <taxon>Mortierellales</taxon>
        <taxon>Mortierellaceae</taxon>
        <taxon>Linnemannia</taxon>
    </lineage>
</organism>
<proteinExistence type="predicted"/>
<evidence type="ECO:0000313" key="2">
    <source>
        <dbReference type="EMBL" id="KAG0278079.1"/>
    </source>
</evidence>
<dbReference type="Proteomes" id="UP001194580">
    <property type="component" value="Unassembled WGS sequence"/>
</dbReference>
<evidence type="ECO:0000256" key="1">
    <source>
        <dbReference type="SAM" id="SignalP"/>
    </source>
</evidence>
<dbReference type="AlphaFoldDB" id="A0AAD4H8X9"/>
<gene>
    <name evidence="2" type="ORF">BGZ95_004784</name>
</gene>
<feature type="signal peptide" evidence="1">
    <location>
        <begin position="1"/>
        <end position="18"/>
    </location>
</feature>
<feature type="chain" id="PRO_5042249167" evidence="1">
    <location>
        <begin position="19"/>
        <end position="146"/>
    </location>
</feature>
<sequence>MRLTALLGMLAAAAAVTAAPTGNTLNSTLVERATCKSITLGWNIKPIFDFPTNSNDKLEMQFKLNIGGIYFGETKQFTYAKHGNSPSSETHKSTDGKFKVKHGHPDYSQVVTLEYKGKKHKYSNYAAKVGDDIMGYSYDYWDCIEY</sequence>
<reference evidence="2" key="1">
    <citation type="journal article" date="2020" name="Fungal Divers.">
        <title>Resolving the Mortierellaceae phylogeny through synthesis of multi-gene phylogenetics and phylogenomics.</title>
        <authorList>
            <person name="Vandepol N."/>
            <person name="Liber J."/>
            <person name="Desiro A."/>
            <person name="Na H."/>
            <person name="Kennedy M."/>
            <person name="Barry K."/>
            <person name="Grigoriev I.V."/>
            <person name="Miller A.N."/>
            <person name="O'Donnell K."/>
            <person name="Stajich J.E."/>
            <person name="Bonito G."/>
        </authorList>
    </citation>
    <scope>NUCLEOTIDE SEQUENCE</scope>
    <source>
        <strain evidence="2">NRRL 28262</strain>
    </source>
</reference>
<keyword evidence="3" id="KW-1185">Reference proteome</keyword>
<protein>
    <submittedName>
        <fullName evidence="2">Uncharacterized protein</fullName>
    </submittedName>
</protein>
<name>A0AAD4H8X9_9FUNG</name>
<comment type="caution">
    <text evidence="2">The sequence shown here is derived from an EMBL/GenBank/DDBJ whole genome shotgun (WGS) entry which is preliminary data.</text>
</comment>
<evidence type="ECO:0000313" key="3">
    <source>
        <dbReference type="Proteomes" id="UP001194580"/>
    </source>
</evidence>
<dbReference type="EMBL" id="JAAAIL010000223">
    <property type="protein sequence ID" value="KAG0278079.1"/>
    <property type="molecule type" value="Genomic_DNA"/>
</dbReference>